<dbReference type="Gene3D" id="3.90.25.10">
    <property type="entry name" value="UDP-galactose 4-epimerase, domain 1"/>
    <property type="match status" value="1"/>
</dbReference>
<dbReference type="Pfam" id="PF05368">
    <property type="entry name" value="NmrA"/>
    <property type="match status" value="1"/>
</dbReference>
<evidence type="ECO:0000259" key="3">
    <source>
        <dbReference type="Pfam" id="PF05368"/>
    </source>
</evidence>
<evidence type="ECO:0000256" key="1">
    <source>
        <dbReference type="ARBA" id="ARBA00022857"/>
    </source>
</evidence>
<feature type="domain" description="NmrA-like" evidence="3">
    <location>
        <begin position="7"/>
        <end position="249"/>
    </location>
</feature>
<dbReference type="GO" id="GO:0016491">
    <property type="term" value="F:oxidoreductase activity"/>
    <property type="evidence" value="ECO:0007669"/>
    <property type="project" value="UniProtKB-KW"/>
</dbReference>
<name>A0A168KPD2_CORDF</name>
<keyword evidence="2" id="KW-0560">Oxidoreductase</keyword>
<dbReference type="AlphaFoldDB" id="A0A168KPD2"/>
<dbReference type="STRING" id="1081108.A0A168KPD2"/>
<dbReference type="InterPro" id="IPR036291">
    <property type="entry name" value="NAD(P)-bd_dom_sf"/>
</dbReference>
<gene>
    <name evidence="4" type="ORF">LEL_01508</name>
</gene>
<dbReference type="InterPro" id="IPR008030">
    <property type="entry name" value="NmrA-like"/>
</dbReference>
<dbReference type="CDD" id="cd05259">
    <property type="entry name" value="PCBER_SDR_a"/>
    <property type="match status" value="1"/>
</dbReference>
<organism evidence="4 5">
    <name type="scientific">Akanthomyces lecanii RCEF 1005</name>
    <dbReference type="NCBI Taxonomy" id="1081108"/>
    <lineage>
        <taxon>Eukaryota</taxon>
        <taxon>Fungi</taxon>
        <taxon>Dikarya</taxon>
        <taxon>Ascomycota</taxon>
        <taxon>Pezizomycotina</taxon>
        <taxon>Sordariomycetes</taxon>
        <taxon>Hypocreomycetidae</taxon>
        <taxon>Hypocreales</taxon>
        <taxon>Cordycipitaceae</taxon>
        <taxon>Akanthomyces</taxon>
        <taxon>Cordyceps confragosa</taxon>
    </lineage>
</organism>
<keyword evidence="1" id="KW-0521">NADP</keyword>
<evidence type="ECO:0000313" key="4">
    <source>
        <dbReference type="EMBL" id="OAA81963.1"/>
    </source>
</evidence>
<comment type="caution">
    <text evidence="4">The sequence shown here is derived from an EMBL/GenBank/DDBJ whole genome shotgun (WGS) entry which is preliminary data.</text>
</comment>
<dbReference type="Gene3D" id="3.40.50.720">
    <property type="entry name" value="NAD(P)-binding Rossmann-like Domain"/>
    <property type="match status" value="1"/>
</dbReference>
<dbReference type="Proteomes" id="UP000076881">
    <property type="component" value="Unassembled WGS sequence"/>
</dbReference>
<dbReference type="SUPFAM" id="SSF51735">
    <property type="entry name" value="NAD(P)-binding Rossmann-fold domains"/>
    <property type="match status" value="1"/>
</dbReference>
<dbReference type="PANTHER" id="PTHR47706:SF9">
    <property type="entry name" value="NMRA-LIKE DOMAIN-CONTAINING PROTEIN-RELATED"/>
    <property type="match status" value="1"/>
</dbReference>
<sequence>MSAPPIQKVCLVGANGSLGSVILDALVAAGTFSVSVMVRATSTSTPAHAAVVTRIPISPDFDGPELARLLVGQDAVVAAFPLKDAGQHLRLAEAAYKAGVRRYIPADYGSCDARSPQAQRHLQLYRDKAAVQALCEALAGTAAADGVPFTWTSIVSGHFFDWGLRNNYLHLDVKTKKALVLDAGVTKASASTLPRVAAAVVRVLQRHEQTRNRFVFVQSFCPTPLELVAALERATGESWHTAHVDSNAYLDRETKALAAGDEHAVHNIVFVLGAVDADWTRRDEFAMDLLGFEDENLDAVVGNVVNEMRRNGLA</sequence>
<dbReference type="PANTHER" id="PTHR47706">
    <property type="entry name" value="NMRA-LIKE FAMILY PROTEIN"/>
    <property type="match status" value="1"/>
</dbReference>
<evidence type="ECO:0000313" key="5">
    <source>
        <dbReference type="Proteomes" id="UP000076881"/>
    </source>
</evidence>
<accession>A0A168KPD2</accession>
<dbReference type="InterPro" id="IPR051609">
    <property type="entry name" value="NmrA/Isoflavone_reductase-like"/>
</dbReference>
<proteinExistence type="predicted"/>
<reference evidence="4 5" key="1">
    <citation type="journal article" date="2016" name="Genome Biol. Evol.">
        <title>Divergent and convergent evolution of fungal pathogenicity.</title>
        <authorList>
            <person name="Shang Y."/>
            <person name="Xiao G."/>
            <person name="Zheng P."/>
            <person name="Cen K."/>
            <person name="Zhan S."/>
            <person name="Wang C."/>
        </authorList>
    </citation>
    <scope>NUCLEOTIDE SEQUENCE [LARGE SCALE GENOMIC DNA]</scope>
    <source>
        <strain evidence="4 5">RCEF 1005</strain>
    </source>
</reference>
<keyword evidence="5" id="KW-1185">Reference proteome</keyword>
<protein>
    <submittedName>
        <fullName evidence="4">NmrA family transcriptional regulator</fullName>
    </submittedName>
</protein>
<dbReference type="InterPro" id="IPR045312">
    <property type="entry name" value="PCBER-like"/>
</dbReference>
<dbReference type="OrthoDB" id="9984533at2759"/>
<evidence type="ECO:0000256" key="2">
    <source>
        <dbReference type="ARBA" id="ARBA00023002"/>
    </source>
</evidence>
<dbReference type="EMBL" id="AZHF01000001">
    <property type="protein sequence ID" value="OAA81963.1"/>
    <property type="molecule type" value="Genomic_DNA"/>
</dbReference>